<evidence type="ECO:0000313" key="2">
    <source>
        <dbReference type="EMBL" id="AKB80818.1"/>
    </source>
</evidence>
<dbReference type="Pfam" id="PF07796">
    <property type="entry name" value="DUF1638"/>
    <property type="match status" value="1"/>
</dbReference>
<sequence length="172" mass="20193">MPVLSIIACGMLEDELVHVLSRDHALKLLIVVENRDNIRFLRNLRSKNCTPKTIFLDKTPMLLKDERHPDSKMLLKFLSIFPSLKEMHEKRKLLEKKKLTVVVNLLKMGLHSYLELLKAEVHKNIREMAPFSDNILIFYGSCGHTLVKLEEDFADLGCKEYEFRCKRDHRVY</sequence>
<dbReference type="InterPro" id="IPR012437">
    <property type="entry name" value="DUF1638"/>
</dbReference>
<gene>
    <name evidence="2" type="ORF">MSBR3_0240</name>
</gene>
<evidence type="ECO:0000259" key="1">
    <source>
        <dbReference type="Pfam" id="PF07796"/>
    </source>
</evidence>
<dbReference type="OrthoDB" id="53190at2157"/>
<reference evidence="2" key="1">
    <citation type="submission" date="2014-07" db="EMBL/GenBank/DDBJ databases">
        <title>Methanogenic archaea and the global carbon cycle.</title>
        <authorList>
            <person name="Henriksen J.R."/>
            <person name="Luke J."/>
            <person name="Reinhart S."/>
            <person name="Benedict M.N."/>
            <person name="Youngblut N.D."/>
            <person name="Metcalf M.E."/>
            <person name="Whitaker R.J."/>
            <person name="Metcalf W.W."/>
        </authorList>
    </citation>
    <scope>NUCLEOTIDE SEQUENCE [LARGE SCALE GENOMIC DNA]</scope>
    <source>
        <strain evidence="2">3</strain>
    </source>
</reference>
<dbReference type="Proteomes" id="UP000033066">
    <property type="component" value="Chromosome"/>
</dbReference>
<dbReference type="RefSeq" id="WP_052723232.1">
    <property type="nucleotide sequence ID" value="NZ_CP009517.1"/>
</dbReference>
<protein>
    <recommendedName>
        <fullName evidence="1">DUF1638 domain-containing protein</fullName>
    </recommendedName>
</protein>
<dbReference type="GeneID" id="24787683"/>
<dbReference type="PATRIC" id="fig|1434107.4.peg.319"/>
<proteinExistence type="predicted"/>
<organism evidence="2 3">
    <name type="scientific">Methanosarcina barkeri 3</name>
    <dbReference type="NCBI Taxonomy" id="1434107"/>
    <lineage>
        <taxon>Archaea</taxon>
        <taxon>Methanobacteriati</taxon>
        <taxon>Methanobacteriota</taxon>
        <taxon>Stenosarchaea group</taxon>
        <taxon>Methanomicrobia</taxon>
        <taxon>Methanosarcinales</taxon>
        <taxon>Methanosarcinaceae</taxon>
        <taxon>Methanosarcina</taxon>
    </lineage>
</organism>
<feature type="domain" description="DUF1638" evidence="1">
    <location>
        <begin position="106"/>
        <end position="150"/>
    </location>
</feature>
<dbReference type="AlphaFoldDB" id="A0A0E3SK59"/>
<keyword evidence="3" id="KW-1185">Reference proteome</keyword>
<dbReference type="STRING" id="1434107.MSBR3_0240"/>
<accession>A0A0E3SK59</accession>
<dbReference type="KEGG" id="mbak:MSBR3_0240"/>
<dbReference type="EMBL" id="CP009517">
    <property type="protein sequence ID" value="AKB80818.1"/>
    <property type="molecule type" value="Genomic_DNA"/>
</dbReference>
<dbReference type="HOGENOM" id="CLU_1623479_0_0_2"/>
<evidence type="ECO:0000313" key="3">
    <source>
        <dbReference type="Proteomes" id="UP000033066"/>
    </source>
</evidence>
<name>A0A0E3SK59_METBA</name>